<evidence type="ECO:0000313" key="2">
    <source>
        <dbReference type="EMBL" id="OKZ47325.1"/>
    </source>
</evidence>
<gene>
    <name evidence="2" type="ORF">BHV80_10435</name>
</gene>
<dbReference type="InterPro" id="IPR005642">
    <property type="entry name" value="LysO"/>
</dbReference>
<protein>
    <recommendedName>
        <fullName evidence="4">Lysine exporter LysO family protein</fullName>
    </recommendedName>
</protein>
<evidence type="ECO:0008006" key="4">
    <source>
        <dbReference type="Google" id="ProtNLM"/>
    </source>
</evidence>
<proteinExistence type="predicted"/>
<feature type="transmembrane region" description="Helical" evidence="1">
    <location>
        <begin position="34"/>
        <end position="52"/>
    </location>
</feature>
<accession>A0A1Q6J2N4</accession>
<name>A0A1Q6J2N4_PHOVU</name>
<dbReference type="Pfam" id="PF03956">
    <property type="entry name" value="Lys_export"/>
    <property type="match status" value="1"/>
</dbReference>
<dbReference type="AlphaFoldDB" id="A0A1Q6J2N4"/>
<keyword evidence="1" id="KW-0812">Transmembrane</keyword>
<dbReference type="PANTHER" id="PTHR35804:SF1">
    <property type="entry name" value="LYSINE EXPORTER LYSO"/>
    <property type="match status" value="1"/>
</dbReference>
<reference evidence="2 3" key="1">
    <citation type="journal article" date="2016" name="Nat. Biotechnol.">
        <title>Measurement of bacterial replication rates in microbial communities.</title>
        <authorList>
            <person name="Brown C.T."/>
            <person name="Olm M.R."/>
            <person name="Thomas B.C."/>
            <person name="Banfield J.F."/>
        </authorList>
    </citation>
    <scope>NUCLEOTIDE SEQUENCE [LARGE SCALE GENOMIC DNA]</scope>
    <source>
        <strain evidence="2">42_262</strain>
    </source>
</reference>
<organism evidence="2 3">
    <name type="scientific">Phocaeicola vulgatus</name>
    <name type="common">Bacteroides vulgatus</name>
    <dbReference type="NCBI Taxonomy" id="821"/>
    <lineage>
        <taxon>Bacteria</taxon>
        <taxon>Pseudomonadati</taxon>
        <taxon>Bacteroidota</taxon>
        <taxon>Bacteroidia</taxon>
        <taxon>Bacteroidales</taxon>
        <taxon>Bacteroidaceae</taxon>
        <taxon>Phocaeicola</taxon>
    </lineage>
</organism>
<evidence type="ECO:0000313" key="3">
    <source>
        <dbReference type="Proteomes" id="UP000186631"/>
    </source>
</evidence>
<dbReference type="GO" id="GO:0005886">
    <property type="term" value="C:plasma membrane"/>
    <property type="evidence" value="ECO:0007669"/>
    <property type="project" value="TreeGrafter"/>
</dbReference>
<dbReference type="PANTHER" id="PTHR35804">
    <property type="entry name" value="LYSINE EXPORTER LYSO"/>
    <property type="match status" value="1"/>
</dbReference>
<dbReference type="GO" id="GO:0015661">
    <property type="term" value="F:L-lysine efflux transmembrane transporter activity"/>
    <property type="evidence" value="ECO:0007669"/>
    <property type="project" value="InterPro"/>
</dbReference>
<keyword evidence="1" id="KW-0472">Membrane</keyword>
<keyword evidence="1" id="KW-1133">Transmembrane helix</keyword>
<dbReference type="PROSITE" id="PS51257">
    <property type="entry name" value="PROKAR_LIPOPROTEIN"/>
    <property type="match status" value="1"/>
</dbReference>
<feature type="transmembrane region" description="Helical" evidence="1">
    <location>
        <begin position="185"/>
        <end position="204"/>
    </location>
</feature>
<comment type="caution">
    <text evidence="2">The sequence shown here is derived from an EMBL/GenBank/DDBJ whole genome shotgun (WGS) entry which is preliminary data.</text>
</comment>
<dbReference type="EMBL" id="MNQV01000193">
    <property type="protein sequence ID" value="OKZ47325.1"/>
    <property type="molecule type" value="Genomic_DNA"/>
</dbReference>
<dbReference type="Proteomes" id="UP000186631">
    <property type="component" value="Unassembled WGS sequence"/>
</dbReference>
<evidence type="ECO:0000256" key="1">
    <source>
        <dbReference type="SAM" id="Phobius"/>
    </source>
</evidence>
<feature type="transmembrane region" description="Helical" evidence="1">
    <location>
        <begin position="5"/>
        <end position="22"/>
    </location>
</feature>
<feature type="transmembrane region" description="Helical" evidence="1">
    <location>
        <begin position="64"/>
        <end position="85"/>
    </location>
</feature>
<feature type="transmembrane region" description="Helical" evidence="1">
    <location>
        <begin position="155"/>
        <end position="173"/>
    </location>
</feature>
<sequence length="206" mass="22222">MKGSLLILIFFLMGCLIGYFYTIGFDIHEMSVKVLYVLMLLLGMNLGGNQDLKGFVAQFNFKMLLVPIATVSGTFLFSAIAGFILSQWSVFDCMAVGSGFAYYSISSVLITQLKTPSMGLQVATELGTIALLANIFREMTALVGAPFIRKYFGRLAPISAAGIGSSDILLAAITKYSGKDAIPLAILHGILINLSVPFFVSLFCNL</sequence>